<sequence length="925" mass="102897">MSIRQIADSDVHRICSGQVITSLRSVVKELVENSIDAEASYISVLLKDFGLTEIQVVDDGHGISEENFDLLGTKHATSKLHSFSDFENLSTFGFRGEALSSLCAVSEISVVTRHRKSSFGTSIKFDHNGTILSKTKIAREIGTTVIVSQLFNTMPVRLAELQRNIKREYGHVLTTMQNYGICGCGIGFKLVLIEGNKGKKRQSVPSQQTVLSSPTSTNPLNAIVSVFGIDIQPFLHEFKHTIGSTSFHGFSSLPTENLPIAPKQLFFINTHPVDLPRLQKTVFEEFCAVQPKSHPFFVLHMTIPQTELDVNVTVDKRKMLLHNEKEIVSSLRDALKSLYSEKEVEFQSPLVSPRLRQSRSIEQFFAVKDTPHSTSEIDEMKDFWEDESLIPTKMTPKEESQSLDRDFVRDSSTLAFPFHPSQNKLDPSSPLIDESNISQSHPNSPQLLIDGDLDDLLFDPEVNASQLLEEQHSLQSPPTSQPKVDNSDSTPFQEFPPPTPSHTQLSFPNTRGSASLPTLSSNLNRLSSPINISKLSSVKSNVTSIPPRFSVTPHAPQLTMPSLLENAIPLSAIISSDPLTFSSRSISSTTLPLKIALHQLTSLHPKTSDPIPFPDDSRTVHEEHSESPQPFDCTNIEDNKMHAKPSVLKQSELWKLRVIGQFNKSFIVATNDEADRGNSKVFIIDQHAADEKYNFERLLSSLSISRQPLLSPLVIPIAADEAVLVEGNAECFRQNGFEVRVEQRRRGREEAIEMEPKRDERERSDENEGDCEMERDDSESEDDHTESRMDGVAGANYAEMGESDGRGFGFGSGFVVVVTKVPAMSVGDTLLGKAEILELVSLLRDSPNELHRPSRVRWKMASRACRSSIMVGDTLDENTMHAVLAHLSTLDAPWSCPHGRPTVQLLFDESILGHPELRFGWIATP</sequence>
<feature type="region of interest" description="Disordered" evidence="3">
    <location>
        <begin position="743"/>
        <end position="789"/>
    </location>
</feature>
<keyword evidence="2" id="KW-0227">DNA damage</keyword>
<dbReference type="CDD" id="cd16926">
    <property type="entry name" value="HATPase_MutL-MLH-PMS-like"/>
    <property type="match status" value="1"/>
</dbReference>
<dbReference type="Gene3D" id="3.30.230.10">
    <property type="match status" value="1"/>
</dbReference>
<dbReference type="InterPro" id="IPR037198">
    <property type="entry name" value="MutL_C_sf"/>
</dbReference>
<feature type="region of interest" description="Disordered" evidence="3">
    <location>
        <begin position="470"/>
        <end position="514"/>
    </location>
</feature>
<dbReference type="InterPro" id="IPR036890">
    <property type="entry name" value="HATPase_C_sf"/>
</dbReference>
<dbReference type="Pfam" id="PF01119">
    <property type="entry name" value="DNA_mis_repair"/>
    <property type="match status" value="1"/>
</dbReference>
<evidence type="ECO:0000313" key="7">
    <source>
        <dbReference type="Proteomes" id="UP001281761"/>
    </source>
</evidence>
<dbReference type="InterPro" id="IPR042121">
    <property type="entry name" value="MutL_C_regsub"/>
</dbReference>
<gene>
    <name evidence="6" type="ORF">BLNAU_6213</name>
</gene>
<dbReference type="Proteomes" id="UP001281761">
    <property type="component" value="Unassembled WGS sequence"/>
</dbReference>
<organism evidence="6 7">
    <name type="scientific">Blattamonas nauphoetae</name>
    <dbReference type="NCBI Taxonomy" id="2049346"/>
    <lineage>
        <taxon>Eukaryota</taxon>
        <taxon>Metamonada</taxon>
        <taxon>Preaxostyla</taxon>
        <taxon>Oxymonadida</taxon>
        <taxon>Blattamonas</taxon>
    </lineage>
</organism>
<feature type="compositionally biased region" description="Polar residues" evidence="3">
    <location>
        <begin position="435"/>
        <end position="446"/>
    </location>
</feature>
<dbReference type="SUPFAM" id="SSF118116">
    <property type="entry name" value="DNA mismatch repair protein MutL"/>
    <property type="match status" value="2"/>
</dbReference>
<evidence type="ECO:0000256" key="2">
    <source>
        <dbReference type="ARBA" id="ARBA00022763"/>
    </source>
</evidence>
<dbReference type="Gene3D" id="3.30.1370.100">
    <property type="entry name" value="MutL, C-terminal domain, regulatory subdomain"/>
    <property type="match status" value="2"/>
</dbReference>
<feature type="compositionally biased region" description="Polar residues" evidence="3">
    <location>
        <begin position="470"/>
        <end position="492"/>
    </location>
</feature>
<accession>A0ABQ9Y4P4</accession>
<feature type="compositionally biased region" description="Polar residues" evidence="3">
    <location>
        <begin position="501"/>
        <end position="514"/>
    </location>
</feature>
<dbReference type="InterPro" id="IPR014762">
    <property type="entry name" value="DNA_mismatch_repair_CS"/>
</dbReference>
<dbReference type="InterPro" id="IPR020568">
    <property type="entry name" value="Ribosomal_Su5_D2-typ_SF"/>
</dbReference>
<dbReference type="Gene3D" id="3.30.565.10">
    <property type="entry name" value="Histidine kinase-like ATPase, C-terminal domain"/>
    <property type="match status" value="1"/>
</dbReference>
<dbReference type="PANTHER" id="PTHR10073:SF52">
    <property type="entry name" value="MISMATCH REPAIR ENDONUCLEASE PMS2"/>
    <property type="match status" value="1"/>
</dbReference>
<feature type="compositionally biased region" description="Acidic residues" evidence="3">
    <location>
        <begin position="767"/>
        <end position="784"/>
    </location>
</feature>
<dbReference type="NCBIfam" id="TIGR00585">
    <property type="entry name" value="mutl"/>
    <property type="match status" value="1"/>
</dbReference>
<feature type="region of interest" description="Disordered" evidence="3">
    <location>
        <begin position="606"/>
        <end position="634"/>
    </location>
</feature>
<feature type="compositionally biased region" description="Polar residues" evidence="3">
    <location>
        <begin position="415"/>
        <end position="426"/>
    </location>
</feature>
<evidence type="ECO:0000256" key="1">
    <source>
        <dbReference type="ARBA" id="ARBA00006082"/>
    </source>
</evidence>
<evidence type="ECO:0000256" key="3">
    <source>
        <dbReference type="SAM" id="MobiDB-lite"/>
    </source>
</evidence>
<comment type="caution">
    <text evidence="6">The sequence shown here is derived from an EMBL/GenBank/DDBJ whole genome shotgun (WGS) entry which is preliminary data.</text>
</comment>
<feature type="domain" description="DNA mismatch repair protein S5" evidence="5">
    <location>
        <begin position="223"/>
        <end position="340"/>
    </location>
</feature>
<reference evidence="6 7" key="1">
    <citation type="journal article" date="2022" name="bioRxiv">
        <title>Genomics of Preaxostyla Flagellates Illuminates Evolutionary Transitions and the Path Towards Mitochondrial Loss.</title>
        <authorList>
            <person name="Novak L.V.F."/>
            <person name="Treitli S.C."/>
            <person name="Pyrih J."/>
            <person name="Halakuc P."/>
            <person name="Pipaliya S.V."/>
            <person name="Vacek V."/>
            <person name="Brzon O."/>
            <person name="Soukal P."/>
            <person name="Eme L."/>
            <person name="Dacks J.B."/>
            <person name="Karnkowska A."/>
            <person name="Elias M."/>
            <person name="Hampl V."/>
        </authorList>
    </citation>
    <scope>NUCLEOTIDE SEQUENCE [LARGE SCALE GENOMIC DNA]</scope>
    <source>
        <strain evidence="6">NAU3</strain>
        <tissue evidence="6">Gut</tissue>
    </source>
</reference>
<dbReference type="SUPFAM" id="SSF54211">
    <property type="entry name" value="Ribosomal protein S5 domain 2-like"/>
    <property type="match status" value="1"/>
</dbReference>
<evidence type="ECO:0000313" key="6">
    <source>
        <dbReference type="EMBL" id="KAK2958710.1"/>
    </source>
</evidence>
<dbReference type="PANTHER" id="PTHR10073">
    <property type="entry name" value="DNA MISMATCH REPAIR PROTEIN MLH, PMS, MUTL"/>
    <property type="match status" value="1"/>
</dbReference>
<protein>
    <submittedName>
        <fullName evidence="6">DNA mismatch repair protein PMS1</fullName>
    </submittedName>
</protein>
<dbReference type="InterPro" id="IPR002099">
    <property type="entry name" value="MutL/Mlh/PMS"/>
</dbReference>
<keyword evidence="7" id="KW-1185">Reference proteome</keyword>
<dbReference type="SMART" id="SM00853">
    <property type="entry name" value="MutL_C"/>
    <property type="match status" value="1"/>
</dbReference>
<dbReference type="CDD" id="cd00782">
    <property type="entry name" value="MutL_Trans"/>
    <property type="match status" value="1"/>
</dbReference>
<dbReference type="InterPro" id="IPR013507">
    <property type="entry name" value="DNA_mismatch_S5_2-like"/>
</dbReference>
<name>A0ABQ9Y4P4_9EUKA</name>
<dbReference type="SUPFAM" id="SSF55874">
    <property type="entry name" value="ATPase domain of HSP90 chaperone/DNA topoisomerase II/histidine kinase"/>
    <property type="match status" value="1"/>
</dbReference>
<dbReference type="SMART" id="SM01340">
    <property type="entry name" value="DNA_mis_repair"/>
    <property type="match status" value="1"/>
</dbReference>
<feature type="compositionally biased region" description="Basic and acidic residues" evidence="3">
    <location>
        <begin position="743"/>
        <end position="766"/>
    </location>
</feature>
<dbReference type="EMBL" id="JARBJD010000035">
    <property type="protein sequence ID" value="KAK2958710.1"/>
    <property type="molecule type" value="Genomic_DNA"/>
</dbReference>
<feature type="domain" description="MutL C-terminal dimerisation" evidence="4">
    <location>
        <begin position="658"/>
        <end position="875"/>
    </location>
</feature>
<dbReference type="InterPro" id="IPR038973">
    <property type="entry name" value="MutL/Mlh/Pms-like"/>
</dbReference>
<evidence type="ECO:0000259" key="5">
    <source>
        <dbReference type="SMART" id="SM01340"/>
    </source>
</evidence>
<proteinExistence type="inferred from homology"/>
<dbReference type="InterPro" id="IPR014790">
    <property type="entry name" value="MutL_C"/>
</dbReference>
<dbReference type="InterPro" id="IPR042120">
    <property type="entry name" value="MutL_C_dimsub"/>
</dbReference>
<feature type="region of interest" description="Disordered" evidence="3">
    <location>
        <begin position="415"/>
        <end position="451"/>
    </location>
</feature>
<dbReference type="PROSITE" id="PS00058">
    <property type="entry name" value="DNA_MISMATCH_REPAIR_1"/>
    <property type="match status" value="1"/>
</dbReference>
<dbReference type="Pfam" id="PF13589">
    <property type="entry name" value="HATPase_c_3"/>
    <property type="match status" value="1"/>
</dbReference>
<evidence type="ECO:0000259" key="4">
    <source>
        <dbReference type="SMART" id="SM00853"/>
    </source>
</evidence>
<dbReference type="Pfam" id="PF08676">
    <property type="entry name" value="MutL_C"/>
    <property type="match status" value="1"/>
</dbReference>
<comment type="similarity">
    <text evidence="1">Belongs to the DNA mismatch repair MutL/HexB family.</text>
</comment>
<feature type="compositionally biased region" description="Basic and acidic residues" evidence="3">
    <location>
        <begin position="615"/>
        <end position="626"/>
    </location>
</feature>
<dbReference type="Gene3D" id="3.30.1540.20">
    <property type="entry name" value="MutL, C-terminal domain, dimerisation subdomain"/>
    <property type="match status" value="2"/>
</dbReference>
<dbReference type="InterPro" id="IPR014721">
    <property type="entry name" value="Ribsml_uS5_D2-typ_fold_subgr"/>
</dbReference>